<evidence type="ECO:0000313" key="2">
    <source>
        <dbReference type="EMBL" id="OGI64493.1"/>
    </source>
</evidence>
<sequence length="99" mass="10943">MSLPAEPLLMASFGVLGPIEIGLIVLAFVMLYLFMHFGVAKPIRKLTRDAHLISLGKPVELDLSDVSQNSRNELGQLALAIARLRTSMDLAIRRMKQGR</sequence>
<gene>
    <name evidence="2" type="ORF">A2W18_11010</name>
</gene>
<name>A0A1F6V489_9PROT</name>
<keyword evidence="1" id="KW-1133">Transmembrane helix</keyword>
<dbReference type="EMBL" id="MFSP01000132">
    <property type="protein sequence ID" value="OGI64493.1"/>
    <property type="molecule type" value="Genomic_DNA"/>
</dbReference>
<accession>A0A1F6V489</accession>
<dbReference type="Gene3D" id="6.10.340.10">
    <property type="match status" value="1"/>
</dbReference>
<evidence type="ECO:0000313" key="3">
    <source>
        <dbReference type="Proteomes" id="UP000179076"/>
    </source>
</evidence>
<reference evidence="2 3" key="1">
    <citation type="journal article" date="2016" name="Nat. Commun.">
        <title>Thousands of microbial genomes shed light on interconnected biogeochemical processes in an aquifer system.</title>
        <authorList>
            <person name="Anantharaman K."/>
            <person name="Brown C.T."/>
            <person name="Hug L.A."/>
            <person name="Sharon I."/>
            <person name="Castelle C.J."/>
            <person name="Probst A.J."/>
            <person name="Thomas B.C."/>
            <person name="Singh A."/>
            <person name="Wilkins M.J."/>
            <person name="Karaoz U."/>
            <person name="Brodie E.L."/>
            <person name="Williams K.H."/>
            <person name="Hubbard S.S."/>
            <person name="Banfield J.F."/>
        </authorList>
    </citation>
    <scope>NUCLEOTIDE SEQUENCE [LARGE SCALE GENOMIC DNA]</scope>
</reference>
<keyword evidence="1" id="KW-0812">Transmembrane</keyword>
<dbReference type="AlphaFoldDB" id="A0A1F6V489"/>
<protein>
    <recommendedName>
        <fullName evidence="4">HAMP domain-containing protein</fullName>
    </recommendedName>
</protein>
<evidence type="ECO:0000256" key="1">
    <source>
        <dbReference type="SAM" id="Phobius"/>
    </source>
</evidence>
<organism evidence="2 3">
    <name type="scientific">Candidatus Muproteobacteria bacterium RBG_16_60_9</name>
    <dbReference type="NCBI Taxonomy" id="1817755"/>
    <lineage>
        <taxon>Bacteria</taxon>
        <taxon>Pseudomonadati</taxon>
        <taxon>Pseudomonadota</taxon>
        <taxon>Candidatus Muproteobacteria</taxon>
    </lineage>
</organism>
<feature type="transmembrane region" description="Helical" evidence="1">
    <location>
        <begin position="12"/>
        <end position="35"/>
    </location>
</feature>
<evidence type="ECO:0008006" key="4">
    <source>
        <dbReference type="Google" id="ProtNLM"/>
    </source>
</evidence>
<keyword evidence="1" id="KW-0472">Membrane</keyword>
<comment type="caution">
    <text evidence="2">The sequence shown here is derived from an EMBL/GenBank/DDBJ whole genome shotgun (WGS) entry which is preliminary data.</text>
</comment>
<proteinExistence type="predicted"/>
<dbReference type="Proteomes" id="UP000179076">
    <property type="component" value="Unassembled WGS sequence"/>
</dbReference>